<dbReference type="GO" id="GO:0005524">
    <property type="term" value="F:ATP binding"/>
    <property type="evidence" value="ECO:0007669"/>
    <property type="project" value="UniProtKB-UniRule"/>
</dbReference>
<keyword evidence="20 27" id="KW-1133">Transmembrane helix</keyword>
<evidence type="ECO:0000313" key="30">
    <source>
        <dbReference type="Proteomes" id="UP000004994"/>
    </source>
</evidence>
<dbReference type="HAMAP" id="MF_01139">
    <property type="entry name" value="ISPT"/>
    <property type="match status" value="1"/>
</dbReference>
<dbReference type="InterPro" id="IPR017441">
    <property type="entry name" value="Protein_kinase_ATP_BS"/>
</dbReference>
<dbReference type="Pfam" id="PF23598">
    <property type="entry name" value="LRR_14"/>
    <property type="match status" value="1"/>
</dbReference>
<dbReference type="FunFam" id="3.80.10.10:FF:000101">
    <property type="entry name" value="LRR receptor-like serine/threonine-protein kinase ERECTA"/>
    <property type="match status" value="1"/>
</dbReference>
<dbReference type="InterPro" id="IPR008271">
    <property type="entry name" value="Ser/Thr_kinase_AS"/>
</dbReference>
<dbReference type="InterPro" id="IPR051809">
    <property type="entry name" value="Plant_receptor-like_S/T_kinase"/>
</dbReference>
<keyword evidence="18 26" id="KW-0067">ATP-binding</keyword>
<dbReference type="SMART" id="SM00220">
    <property type="entry name" value="S_TKc"/>
    <property type="match status" value="1"/>
</dbReference>
<keyword evidence="6" id="KW-1003">Cell membrane</keyword>
<dbReference type="PROSITE" id="PS00108">
    <property type="entry name" value="PROTEIN_KINASE_ST"/>
    <property type="match status" value="1"/>
</dbReference>
<sequence>MNGHLTKGSNDVCITRYNMLSLGFSLPPPSDNKLIITNNNQYNYRTNLANVCSNNNVNAVGDQLVTLPEGLKHVAVIMDGHRRWAKNKGLTVKQGHRAGGEKIQVLTRLCSQWGVKVLTIFAFSTENWVRLEEEVDFLMKLFLELIGSQEILDEWTRDGRRVSFIGDKSIFSKSLQEALAVMEERTKFNSGLHVIIAINYSGRQDILQATKSIAIKVKNGDLTVKDIDQSLFEQELDTHCTEFSEPDLLIRTSGEKRVSNFMLWQLAYTELYFANKLFPDMEEADFIEALTSFKSRQRRYAGILGNQTDKLALLDLKSQITEDPQGLMDSWNATLNVCQWPGVTCGHKHQRVISLDLKDHRLAGTISPSIGNLSFLRILDISDNSFHGVIPPDLGQLIRLQTMNLSFNFLSGEIPFTLSRCINVVNLILDHNILQGHIPTELGSLTKLEMLYLKNNNLTGNVPNSVGNLTSLREFYISYNELEGELPETMTNMRSLIELGVSVNSLTGEFPPALYNLSSLTLISLSFNKFRGRLRTDFGLAFPNLQRLYLANNYFTGSIPASLSNCSDLLRLDIPINNFTGNIPLSFGNLKNLLWLNVLDNQLGSGAPDDLNFINSLTNCKMLEFLDIANNKFGGMLPYSITNLSTTLTKLLIGYNRISGTIPREISNLVNLDMLGIQGTLINGSIPDSIGMLSNLKNLHMESNQLTGNIPSSLGNIRGLLYIYLQDNSLEGTIPSSLGNCTSLQTLDIAQNKLSGSIPKQVVALSSLSVLLNMSYNSLSGPLPVEIGNLTNLAALDISNNKLSGEIPHSLDSCSSLEILYLQGNFFEGTIPPLDDLKNIQYLDLSRNNLSGNILRSIYKHVSLQNLNLSFNHLDGEVPVQGVFADARRIQVMGNMNLCGGIEELHLHPCLKHANKRPKKHIALILLLALGTSAACLTLLLLVSYCCVKKGKHRPRTASSFRKGYTQVSYEDLLNATGGFSSNNLIGSGSFGSVYRGNLSPEGTIIAVKVLKLEKKGASKSFLAECEALRNIRHRNLVKISTVCSSVDFDGNDFKALIYPFMENGSLEEWLHPKEGQMLQKRLSILHRLNITIDVASALHYLHSQCHTSIVHCDLKPSNILLDNDLTALVSDFGLAKFLSDAGQNADVNQFSSSGIKGTVGYAAPEYGMGGQVSSQGDVYSFGILLLEIFTGRRPTSELFEDNETLHSFVKQALPRQVMDVVDQSTFYETEPGDLKDIFSCRSDFTDEFAECLVSILTAGVACSEETPQARISMGQLIFDLISIRNKLNRILVHSEKVKISRKGES</sequence>
<dbReference type="SUPFAM" id="SSF56112">
    <property type="entry name" value="Protein kinase-like (PK-like)"/>
    <property type="match status" value="1"/>
</dbReference>
<evidence type="ECO:0000256" key="23">
    <source>
        <dbReference type="ARBA" id="ARBA00023180"/>
    </source>
</evidence>
<evidence type="ECO:0000256" key="5">
    <source>
        <dbReference type="ARBA" id="ARBA00012513"/>
    </source>
</evidence>
<evidence type="ECO:0000256" key="15">
    <source>
        <dbReference type="ARBA" id="ARBA00022737"/>
    </source>
</evidence>
<evidence type="ECO:0000256" key="7">
    <source>
        <dbReference type="ARBA" id="ARBA00022527"/>
    </source>
</evidence>
<dbReference type="OMA" id="VYLHTYC"/>
<keyword evidence="16 26" id="KW-0547">Nucleotide-binding</keyword>
<dbReference type="FunCoup" id="A0A3Q7HXJ0">
    <property type="interactions" value="831"/>
</dbReference>
<evidence type="ECO:0000256" key="12">
    <source>
        <dbReference type="ARBA" id="ARBA00022679"/>
    </source>
</evidence>
<keyword evidence="12" id="KW-0808">Transferase</keyword>
<dbReference type="FunFam" id="3.30.200.20:FF:000432">
    <property type="entry name" value="LRR receptor-like serine/threonine-protein kinase EFR"/>
    <property type="match status" value="1"/>
</dbReference>
<dbReference type="Pfam" id="PF08263">
    <property type="entry name" value="LRRNT_2"/>
    <property type="match status" value="1"/>
</dbReference>
<feature type="domain" description="Protein kinase" evidence="28">
    <location>
        <begin position="980"/>
        <end position="1284"/>
    </location>
</feature>
<dbReference type="GO" id="GO:0004659">
    <property type="term" value="F:prenyltransferase activity"/>
    <property type="evidence" value="ECO:0007669"/>
    <property type="project" value="UniProtKB-ARBA"/>
</dbReference>
<evidence type="ECO:0000256" key="26">
    <source>
        <dbReference type="PROSITE-ProRule" id="PRU10141"/>
    </source>
</evidence>
<keyword evidence="13 27" id="KW-0812">Transmembrane</keyword>
<evidence type="ECO:0000256" key="19">
    <source>
        <dbReference type="ARBA" id="ARBA00022946"/>
    </source>
</evidence>
<dbReference type="InterPro" id="IPR032675">
    <property type="entry name" value="LRR_dom_sf"/>
</dbReference>
<keyword evidence="22" id="KW-0675">Receptor</keyword>
<evidence type="ECO:0000256" key="14">
    <source>
        <dbReference type="ARBA" id="ARBA00022729"/>
    </source>
</evidence>
<comment type="catalytic activity">
    <reaction evidence="25">
        <text>L-seryl-[protein] + ATP = O-phospho-L-seryl-[protein] + ADP + H(+)</text>
        <dbReference type="Rhea" id="RHEA:17989"/>
        <dbReference type="Rhea" id="RHEA-COMP:9863"/>
        <dbReference type="Rhea" id="RHEA-COMP:11604"/>
        <dbReference type="ChEBI" id="CHEBI:15378"/>
        <dbReference type="ChEBI" id="CHEBI:29999"/>
        <dbReference type="ChEBI" id="CHEBI:30616"/>
        <dbReference type="ChEBI" id="CHEBI:83421"/>
        <dbReference type="ChEBI" id="CHEBI:456216"/>
        <dbReference type="EC" id="2.7.11.1"/>
    </reaction>
</comment>
<dbReference type="Gene3D" id="3.80.10.10">
    <property type="entry name" value="Ribonuclease Inhibitor"/>
    <property type="match status" value="4"/>
</dbReference>
<organism evidence="29">
    <name type="scientific">Solanum lycopersicum</name>
    <name type="common">Tomato</name>
    <name type="synonym">Lycopersicon esculentum</name>
    <dbReference type="NCBI Taxonomy" id="4081"/>
    <lineage>
        <taxon>Eukaryota</taxon>
        <taxon>Viridiplantae</taxon>
        <taxon>Streptophyta</taxon>
        <taxon>Embryophyta</taxon>
        <taxon>Tracheophyta</taxon>
        <taxon>Spermatophyta</taxon>
        <taxon>Magnoliopsida</taxon>
        <taxon>eudicotyledons</taxon>
        <taxon>Gunneridae</taxon>
        <taxon>Pentapetalae</taxon>
        <taxon>asterids</taxon>
        <taxon>lamiids</taxon>
        <taxon>Solanales</taxon>
        <taxon>Solanaceae</taxon>
        <taxon>Solanoideae</taxon>
        <taxon>Solaneae</taxon>
        <taxon>Solanum</taxon>
        <taxon>Solanum subgen. Lycopersicon</taxon>
    </lineage>
</organism>
<dbReference type="EC" id="2.7.11.1" evidence="5"/>
<dbReference type="FunFam" id="3.80.10.10:FF:000383">
    <property type="entry name" value="Leucine-rich repeat receptor protein kinase EMS1"/>
    <property type="match status" value="1"/>
</dbReference>
<dbReference type="Gene3D" id="3.40.1180.10">
    <property type="entry name" value="Decaprenyl diphosphate synthase-like"/>
    <property type="match status" value="1"/>
</dbReference>
<dbReference type="PaxDb" id="4081-Solyc06g076910.1.1"/>
<dbReference type="Pfam" id="PF01255">
    <property type="entry name" value="Prenyltransf"/>
    <property type="match status" value="1"/>
</dbReference>
<keyword evidence="15" id="KW-0677">Repeat</keyword>
<dbReference type="SUPFAM" id="SSF64005">
    <property type="entry name" value="Undecaprenyl diphosphate synthase"/>
    <property type="match status" value="1"/>
</dbReference>
<dbReference type="NCBIfam" id="TIGR00055">
    <property type="entry name" value="uppS"/>
    <property type="match status" value="1"/>
</dbReference>
<evidence type="ECO:0000259" key="28">
    <source>
        <dbReference type="PROSITE" id="PS50011"/>
    </source>
</evidence>
<dbReference type="SUPFAM" id="SSF52047">
    <property type="entry name" value="RNI-like"/>
    <property type="match status" value="1"/>
</dbReference>
<feature type="binding site" evidence="26">
    <location>
        <position position="1009"/>
    </location>
    <ligand>
        <name>ATP</name>
        <dbReference type="ChEBI" id="CHEBI:30616"/>
    </ligand>
</feature>
<evidence type="ECO:0000256" key="21">
    <source>
        <dbReference type="ARBA" id="ARBA00023136"/>
    </source>
</evidence>
<dbReference type="SUPFAM" id="SSF52058">
    <property type="entry name" value="L domain-like"/>
    <property type="match status" value="1"/>
</dbReference>
<evidence type="ECO:0000313" key="29">
    <source>
        <dbReference type="EnsemblPlants" id="Solyc06g076910.2.1"/>
    </source>
</evidence>
<dbReference type="InterPro" id="IPR003591">
    <property type="entry name" value="Leu-rich_rpt_typical-subtyp"/>
</dbReference>
<dbReference type="PROSITE" id="PS50011">
    <property type="entry name" value="PROTEIN_KINASE_DOM"/>
    <property type="match status" value="1"/>
</dbReference>
<evidence type="ECO:0000256" key="22">
    <source>
        <dbReference type="ARBA" id="ARBA00023170"/>
    </source>
</evidence>
<protein>
    <recommendedName>
        <fullName evidence="5">non-specific serine/threonine protein kinase</fullName>
        <ecNumber evidence="5">2.7.11.1</ecNumber>
    </recommendedName>
</protein>
<evidence type="ECO:0000256" key="18">
    <source>
        <dbReference type="ARBA" id="ARBA00022840"/>
    </source>
</evidence>
<dbReference type="CDD" id="cd00475">
    <property type="entry name" value="Cis_IPPS"/>
    <property type="match status" value="1"/>
</dbReference>
<dbReference type="InterPro" id="IPR018520">
    <property type="entry name" value="UPP_synth-like_CS"/>
</dbReference>
<dbReference type="GO" id="GO:0005886">
    <property type="term" value="C:plasma membrane"/>
    <property type="evidence" value="ECO:0007669"/>
    <property type="project" value="UniProtKB-SubCell"/>
</dbReference>
<evidence type="ECO:0000256" key="17">
    <source>
        <dbReference type="ARBA" id="ARBA00022777"/>
    </source>
</evidence>
<evidence type="ECO:0000256" key="24">
    <source>
        <dbReference type="ARBA" id="ARBA00047899"/>
    </source>
</evidence>
<dbReference type="InterPro" id="IPR013210">
    <property type="entry name" value="LRR_N_plant-typ"/>
</dbReference>
<evidence type="ECO:0000256" key="27">
    <source>
        <dbReference type="SAM" id="Phobius"/>
    </source>
</evidence>
<keyword evidence="23" id="KW-0325">Glycoprotein</keyword>
<keyword evidence="11" id="KW-0934">Plastid</keyword>
<dbReference type="InterPro" id="IPR001611">
    <property type="entry name" value="Leu-rich_rpt"/>
</dbReference>
<proteinExistence type="inferred from homology"/>
<evidence type="ECO:0000256" key="6">
    <source>
        <dbReference type="ARBA" id="ARBA00022475"/>
    </source>
</evidence>
<reference evidence="29" key="1">
    <citation type="journal article" date="2012" name="Nature">
        <title>The tomato genome sequence provides insights into fleshy fruit evolution.</title>
        <authorList>
            <consortium name="Tomato Genome Consortium"/>
        </authorList>
    </citation>
    <scope>NUCLEOTIDE SEQUENCE [LARGE SCALE GENOMIC DNA]</scope>
    <source>
        <strain evidence="29">cv. Heinz 1706</strain>
    </source>
</reference>
<dbReference type="InterPro" id="IPR000719">
    <property type="entry name" value="Prot_kinase_dom"/>
</dbReference>
<dbReference type="SMART" id="SM00369">
    <property type="entry name" value="LRR_TYP"/>
    <property type="match status" value="8"/>
</dbReference>
<evidence type="ECO:0000256" key="13">
    <source>
        <dbReference type="ARBA" id="ARBA00022692"/>
    </source>
</evidence>
<evidence type="ECO:0000256" key="16">
    <source>
        <dbReference type="ARBA" id="ARBA00022741"/>
    </source>
</evidence>
<dbReference type="InterPro" id="IPR036424">
    <property type="entry name" value="UPP_synth-like_sf"/>
</dbReference>
<dbReference type="Proteomes" id="UP000004994">
    <property type="component" value="Chromosome 6"/>
</dbReference>
<evidence type="ECO:0000256" key="10">
    <source>
        <dbReference type="ARBA" id="ARBA00022614"/>
    </source>
</evidence>
<dbReference type="FunFam" id="3.80.10.10:FF:000288">
    <property type="entry name" value="LRR receptor-like serine/threonine-protein kinase EFR"/>
    <property type="match status" value="1"/>
</dbReference>
<evidence type="ECO:0000256" key="3">
    <source>
        <dbReference type="ARBA" id="ARBA00004479"/>
    </source>
</evidence>
<keyword evidence="14" id="KW-0732">Signal</keyword>
<dbReference type="Gene3D" id="1.10.510.10">
    <property type="entry name" value="Transferase(Phosphotransferase) domain 1"/>
    <property type="match status" value="1"/>
</dbReference>
<feature type="transmembrane region" description="Helical" evidence="27">
    <location>
        <begin position="922"/>
        <end position="948"/>
    </location>
</feature>
<keyword evidence="7" id="KW-0723">Serine/threonine-protein kinase</keyword>
<dbReference type="Gramene" id="Solyc06g076910.2.1">
    <property type="protein sequence ID" value="Solyc06g076910.2.1"/>
    <property type="gene ID" value="Solyc06g076910.2"/>
</dbReference>
<dbReference type="GO" id="GO:0050832">
    <property type="term" value="P:defense response to fungus"/>
    <property type="evidence" value="ECO:0007669"/>
    <property type="project" value="UniProtKB-ARBA"/>
</dbReference>
<dbReference type="PANTHER" id="PTHR27008:SF494">
    <property type="entry name" value="PROTEIN KINASE DOMAIN-CONTAINING PROTEIN"/>
    <property type="match status" value="1"/>
</dbReference>
<evidence type="ECO:0000256" key="4">
    <source>
        <dbReference type="ARBA" id="ARBA00008684"/>
    </source>
</evidence>
<keyword evidence="30" id="KW-1185">Reference proteome</keyword>
<comment type="catalytic activity">
    <reaction evidence="24">
        <text>L-threonyl-[protein] + ATP = O-phospho-L-threonyl-[protein] + ADP + H(+)</text>
        <dbReference type="Rhea" id="RHEA:46608"/>
        <dbReference type="Rhea" id="RHEA-COMP:11060"/>
        <dbReference type="Rhea" id="RHEA-COMP:11605"/>
        <dbReference type="ChEBI" id="CHEBI:15378"/>
        <dbReference type="ChEBI" id="CHEBI:30013"/>
        <dbReference type="ChEBI" id="CHEBI:30616"/>
        <dbReference type="ChEBI" id="CHEBI:61977"/>
        <dbReference type="ChEBI" id="CHEBI:456216"/>
        <dbReference type="EC" id="2.7.11.1"/>
    </reaction>
</comment>
<dbReference type="GO" id="GO:0004674">
    <property type="term" value="F:protein serine/threonine kinase activity"/>
    <property type="evidence" value="ECO:0007669"/>
    <property type="project" value="UniProtKB-KW"/>
</dbReference>
<dbReference type="GO" id="GO:0009507">
    <property type="term" value="C:chloroplast"/>
    <property type="evidence" value="ECO:0007669"/>
    <property type="project" value="UniProtKB-SubCell"/>
</dbReference>
<accession>A0A3Q7HXJ0</accession>
<keyword evidence="19" id="KW-0809">Transit peptide</keyword>
<evidence type="ECO:0000256" key="2">
    <source>
        <dbReference type="ARBA" id="ARBA00004229"/>
    </source>
</evidence>
<evidence type="ECO:0000256" key="1">
    <source>
        <dbReference type="ARBA" id="ARBA00004162"/>
    </source>
</evidence>
<dbReference type="Gene3D" id="3.30.200.20">
    <property type="entry name" value="Phosphorylase Kinase, domain 1"/>
    <property type="match status" value="1"/>
</dbReference>
<keyword evidence="17" id="KW-0418">Kinase</keyword>
<keyword evidence="9" id="KW-0597">Phosphoprotein</keyword>
<dbReference type="InParanoid" id="A0A3Q7HXJ0"/>
<keyword evidence="8" id="KW-0150">Chloroplast</keyword>
<dbReference type="Pfam" id="PF00069">
    <property type="entry name" value="Pkinase"/>
    <property type="match status" value="1"/>
</dbReference>
<dbReference type="PANTHER" id="PTHR27008">
    <property type="entry name" value="OS04G0122200 PROTEIN"/>
    <property type="match status" value="1"/>
</dbReference>
<dbReference type="FunFam" id="1.10.510.10:FF:000358">
    <property type="entry name" value="Putative leucine-rich repeat receptor-like serine/threonine-protein kinase"/>
    <property type="match status" value="1"/>
</dbReference>
<evidence type="ECO:0000256" key="20">
    <source>
        <dbReference type="ARBA" id="ARBA00022989"/>
    </source>
</evidence>
<dbReference type="InterPro" id="IPR001441">
    <property type="entry name" value="UPP_synth-like"/>
</dbReference>
<evidence type="ECO:0000256" key="11">
    <source>
        <dbReference type="ARBA" id="ARBA00022640"/>
    </source>
</evidence>
<evidence type="ECO:0000256" key="9">
    <source>
        <dbReference type="ARBA" id="ARBA00022553"/>
    </source>
</evidence>
<dbReference type="EnsemblPlants" id="Solyc06g076910.2.1">
    <property type="protein sequence ID" value="Solyc06g076910.2.1"/>
    <property type="gene ID" value="Solyc06g076910.2"/>
</dbReference>
<dbReference type="Pfam" id="PF00560">
    <property type="entry name" value="LRR_1"/>
    <property type="match status" value="8"/>
</dbReference>
<dbReference type="InterPro" id="IPR011009">
    <property type="entry name" value="Kinase-like_dom_sf"/>
</dbReference>
<dbReference type="InterPro" id="IPR055414">
    <property type="entry name" value="LRR_R13L4/SHOC2-like"/>
</dbReference>
<reference evidence="29" key="2">
    <citation type="submission" date="2019-01" db="UniProtKB">
        <authorList>
            <consortium name="EnsemblPlants"/>
        </authorList>
    </citation>
    <scope>IDENTIFICATION</scope>
    <source>
        <strain evidence="29">cv. Heinz 1706</strain>
    </source>
</reference>
<dbReference type="GO" id="GO:0000287">
    <property type="term" value="F:magnesium ion binding"/>
    <property type="evidence" value="ECO:0007669"/>
    <property type="project" value="UniProtKB-ARBA"/>
</dbReference>
<comment type="subcellular location">
    <subcellularLocation>
        <location evidence="1">Cell membrane</location>
        <topology evidence="1">Single-pass membrane protein</topology>
    </subcellularLocation>
    <subcellularLocation>
        <location evidence="3">Membrane</location>
        <topology evidence="3">Single-pass type I membrane protein</topology>
    </subcellularLocation>
    <subcellularLocation>
        <location evidence="2">Plastid</location>
        <location evidence="2">Chloroplast</location>
    </subcellularLocation>
</comment>
<dbReference type="PROSITE" id="PS01066">
    <property type="entry name" value="UPP_SYNTHASE"/>
    <property type="match status" value="1"/>
</dbReference>
<dbReference type="FunFam" id="3.40.1180.10:FF:000001">
    <property type="entry name" value="(2E,6E)-farnesyl-diphosphate-specific ditrans,polycis-undecaprenyl-diphosphate synthase"/>
    <property type="match status" value="1"/>
</dbReference>
<keyword evidence="10" id="KW-0433">Leucine-rich repeat</keyword>
<dbReference type="PROSITE" id="PS00107">
    <property type="entry name" value="PROTEIN_KINASE_ATP"/>
    <property type="match status" value="1"/>
</dbReference>
<evidence type="ECO:0000256" key="8">
    <source>
        <dbReference type="ARBA" id="ARBA00022528"/>
    </source>
</evidence>
<evidence type="ECO:0000256" key="25">
    <source>
        <dbReference type="ARBA" id="ARBA00048679"/>
    </source>
</evidence>
<name>A0A3Q7HXJ0_SOLLC</name>
<keyword evidence="21 27" id="KW-0472">Membrane</keyword>
<comment type="similarity">
    <text evidence="4">Belongs to the protein kinase superfamily. Ser/Thr protein kinase family.</text>
</comment>